<proteinExistence type="predicted"/>
<dbReference type="AlphaFoldDB" id="A0A645DW18"/>
<dbReference type="EMBL" id="VSSQ01040451">
    <property type="protein sequence ID" value="MPM93700.1"/>
    <property type="molecule type" value="Genomic_DNA"/>
</dbReference>
<organism evidence="1">
    <name type="scientific">bioreactor metagenome</name>
    <dbReference type="NCBI Taxonomy" id="1076179"/>
    <lineage>
        <taxon>unclassified sequences</taxon>
        <taxon>metagenomes</taxon>
        <taxon>ecological metagenomes</taxon>
    </lineage>
</organism>
<name>A0A645DW18_9ZZZZ</name>
<reference evidence="1" key="1">
    <citation type="submission" date="2019-08" db="EMBL/GenBank/DDBJ databases">
        <authorList>
            <person name="Kucharzyk K."/>
            <person name="Murdoch R.W."/>
            <person name="Higgins S."/>
            <person name="Loffler F."/>
        </authorList>
    </citation>
    <scope>NUCLEOTIDE SEQUENCE</scope>
</reference>
<sequence>MYSRVTEAKTPSFPDKLCTIFSAVSFSNIIVCPFLSLQVAVKPLVPTCIVQYSLGINFLISSSRFTMRARVGVCTRPAESCALYLQVRARVTFKPTSQSASALARALLNRLSYSAEGFKLANPSLIARSVWEDIHSRFAGFLKSAFNMIHRATSSPSRPESVAITRSDISPLFIRACTALNCLDVSLITTSFIFGGSIGKSSIRHDLYFSS</sequence>
<protein>
    <submittedName>
        <fullName evidence="1">Uncharacterized protein</fullName>
    </submittedName>
</protein>
<accession>A0A645DW18</accession>
<comment type="caution">
    <text evidence="1">The sequence shown here is derived from an EMBL/GenBank/DDBJ whole genome shotgun (WGS) entry which is preliminary data.</text>
</comment>
<gene>
    <name evidence="1" type="ORF">SDC9_140842</name>
</gene>
<evidence type="ECO:0000313" key="1">
    <source>
        <dbReference type="EMBL" id="MPM93700.1"/>
    </source>
</evidence>